<reference evidence="2" key="1">
    <citation type="submission" date="2015-05" db="UniProtKB">
        <authorList>
            <consortium name="EnsemblMetazoa"/>
        </authorList>
    </citation>
    <scope>IDENTIFICATION</scope>
</reference>
<dbReference type="VEuPathDB" id="VectorBase:RPRC000945"/>
<dbReference type="STRING" id="13249.T1HA89"/>
<feature type="domain" description="Retrotransposon gag" evidence="1">
    <location>
        <begin position="80"/>
        <end position="141"/>
    </location>
</feature>
<sequence length="165" mass="18801">MEGAFLNLVTAIEKVGLQINAAKTKYLKAKGPADHPVHDVTLGDGQGLSINAFLEAVEELSQSRNTTTVTVVTAVYALRRKVSTWEELVKELRTEFEPRDYEDRLWEEIRRRTQGSEESIGVFTAAMDNYFHRLPTVPSEQERLKINKKYHYNMPTLSEGNQMIS</sequence>
<name>T1HA89_RHOPR</name>
<dbReference type="HOGENOM" id="CLU_1612863_0_0_1"/>
<proteinExistence type="predicted"/>
<organism evidence="2 3">
    <name type="scientific">Rhodnius prolixus</name>
    <name type="common">Triatomid bug</name>
    <dbReference type="NCBI Taxonomy" id="13249"/>
    <lineage>
        <taxon>Eukaryota</taxon>
        <taxon>Metazoa</taxon>
        <taxon>Ecdysozoa</taxon>
        <taxon>Arthropoda</taxon>
        <taxon>Hexapoda</taxon>
        <taxon>Insecta</taxon>
        <taxon>Pterygota</taxon>
        <taxon>Neoptera</taxon>
        <taxon>Paraneoptera</taxon>
        <taxon>Hemiptera</taxon>
        <taxon>Heteroptera</taxon>
        <taxon>Panheteroptera</taxon>
        <taxon>Cimicomorpha</taxon>
        <taxon>Reduviidae</taxon>
        <taxon>Triatominae</taxon>
        <taxon>Rhodnius</taxon>
    </lineage>
</organism>
<dbReference type="InParanoid" id="T1HA89"/>
<dbReference type="EMBL" id="ACPB03022537">
    <property type="status" value="NOT_ANNOTATED_CDS"/>
    <property type="molecule type" value="Genomic_DNA"/>
</dbReference>
<keyword evidence="3" id="KW-1185">Reference proteome</keyword>
<dbReference type="Pfam" id="PF03732">
    <property type="entry name" value="Retrotrans_gag"/>
    <property type="match status" value="1"/>
</dbReference>
<dbReference type="EnsemblMetazoa" id="RPRC000945-RA">
    <property type="protein sequence ID" value="RPRC000945-PA"/>
    <property type="gene ID" value="RPRC000945"/>
</dbReference>
<dbReference type="AlphaFoldDB" id="T1HA89"/>
<evidence type="ECO:0000313" key="2">
    <source>
        <dbReference type="EnsemblMetazoa" id="RPRC000945-PA"/>
    </source>
</evidence>
<evidence type="ECO:0000313" key="3">
    <source>
        <dbReference type="Proteomes" id="UP000015103"/>
    </source>
</evidence>
<accession>T1HA89</accession>
<dbReference type="InterPro" id="IPR005162">
    <property type="entry name" value="Retrotrans_gag_dom"/>
</dbReference>
<protein>
    <submittedName>
        <fullName evidence="2">Retrotrans_gag domain-containing protein</fullName>
    </submittedName>
</protein>
<evidence type="ECO:0000259" key="1">
    <source>
        <dbReference type="Pfam" id="PF03732"/>
    </source>
</evidence>
<dbReference type="Proteomes" id="UP000015103">
    <property type="component" value="Unassembled WGS sequence"/>
</dbReference>